<keyword evidence="3" id="KW-1185">Reference proteome</keyword>
<gene>
    <name evidence="2" type="ORF">H4683_001872</name>
</gene>
<dbReference type="EMBL" id="JADBEL010000008">
    <property type="protein sequence ID" value="MBE1554794.1"/>
    <property type="molecule type" value="Genomic_DNA"/>
</dbReference>
<dbReference type="Proteomes" id="UP000658225">
    <property type="component" value="Unassembled WGS sequence"/>
</dbReference>
<evidence type="ECO:0000313" key="2">
    <source>
        <dbReference type="EMBL" id="MBE1554794.1"/>
    </source>
</evidence>
<reference evidence="2" key="1">
    <citation type="submission" date="2020-10" db="EMBL/GenBank/DDBJ databases">
        <title>Genomic Encyclopedia of Type Strains, Phase IV (KMG-IV): sequencing the most valuable type-strain genomes for metagenomic binning, comparative biology and taxonomic classification.</title>
        <authorList>
            <person name="Goeker M."/>
        </authorList>
    </citation>
    <scope>NUCLEOTIDE SEQUENCE</scope>
    <source>
        <strain evidence="2">DSM 13886</strain>
    </source>
</reference>
<comment type="caution">
    <text evidence="2">The sequence shown here is derived from an EMBL/GenBank/DDBJ whole genome shotgun (WGS) entry which is preliminary data.</text>
</comment>
<protein>
    <submittedName>
        <fullName evidence="2">SPP1 gp7 family putative phage head morphogenesis protein</fullName>
    </submittedName>
</protein>
<dbReference type="RefSeq" id="WP_192598544.1">
    <property type="nucleotide sequence ID" value="NZ_JADBEL010000008.1"/>
</dbReference>
<dbReference type="InterPro" id="IPR006528">
    <property type="entry name" value="Phage_head_morphogenesis_dom"/>
</dbReference>
<dbReference type="NCBIfam" id="TIGR01641">
    <property type="entry name" value="phageSPP1_gp7"/>
    <property type="match status" value="1"/>
</dbReference>
<evidence type="ECO:0000313" key="3">
    <source>
        <dbReference type="Proteomes" id="UP000658225"/>
    </source>
</evidence>
<proteinExistence type="predicted"/>
<accession>A0A927MHI7</accession>
<evidence type="ECO:0000259" key="1">
    <source>
        <dbReference type="Pfam" id="PF04233"/>
    </source>
</evidence>
<organism evidence="2 3">
    <name type="scientific">Sporosarcina limicola</name>
    <dbReference type="NCBI Taxonomy" id="34101"/>
    <lineage>
        <taxon>Bacteria</taxon>
        <taxon>Bacillati</taxon>
        <taxon>Bacillota</taxon>
        <taxon>Bacilli</taxon>
        <taxon>Bacillales</taxon>
        <taxon>Caryophanaceae</taxon>
        <taxon>Sporosarcina</taxon>
    </lineage>
</organism>
<sequence>MTLKKPSNAYWDKRANARMAKYHRDADATVKTVTKAYDKAQKDMASEAEKIFGKFAKDGNLSTEEAWKLLNETIPKAEWTSIKAKIGDIKDPRIKRQMLNRLNAPAYSARITRLEALKENTYLQSKIIADAEIQASTNGYIGTINDAYYRTMFDVQKGIGVGFDFATMPNRTIETILKNPWSGKQFSSRIWDNTDVLAQQITEVITAGFMSGTGTRQMRSELMERMNVGKHAANRLIRTETTYMANAAETESYKEAGIDEYMFLATLDNKTSKKCQGLDRKIFKVKDAMAGLNLPPMHPFCRSTTRAYLGEKFMQGAQRRARNPVTGKNELVPASMNYPEWRKSIDDKHGKDQVDRIEKQDKNKATDKKQFEKYKLIYGKDLGAKNFAEFQDLKYNKGETWENIKSQKQQVLNSTDYRDSFKGKFGNKEVREWYITHDKNIVGNLDRNSSIKEQAVQAHSARNKYRTEARLMMSDRKQADLLNETQKNLTLDELVKSKMDRKGLSKDEAYADIIETAGKTNKKVNERFKLE</sequence>
<dbReference type="AlphaFoldDB" id="A0A927MHI7"/>
<dbReference type="Pfam" id="PF04233">
    <property type="entry name" value="Phage_Mu_F"/>
    <property type="match status" value="1"/>
</dbReference>
<feature type="domain" description="Phage head morphogenesis" evidence="1">
    <location>
        <begin position="199"/>
        <end position="305"/>
    </location>
</feature>
<name>A0A927MHI7_9BACL</name>